<dbReference type="AlphaFoldDB" id="A0A8A4ZEM4"/>
<name>A0A8A4ZEM4_9MICO</name>
<feature type="domain" description="AAA+ ATPase" evidence="1">
    <location>
        <begin position="41"/>
        <end position="230"/>
    </location>
</feature>
<dbReference type="SMART" id="SM00382">
    <property type="entry name" value="AAA"/>
    <property type="match status" value="1"/>
</dbReference>
<dbReference type="InterPro" id="IPR003593">
    <property type="entry name" value="AAA+_ATPase"/>
</dbReference>
<gene>
    <name evidence="2" type="ORF">J4E96_04975</name>
</gene>
<dbReference type="SUPFAM" id="SSF52540">
    <property type="entry name" value="P-loop containing nucleoside triphosphate hydrolases"/>
    <property type="match status" value="1"/>
</dbReference>
<evidence type="ECO:0000313" key="3">
    <source>
        <dbReference type="Proteomes" id="UP000663937"/>
    </source>
</evidence>
<dbReference type="Gene3D" id="3.40.50.300">
    <property type="entry name" value="P-loop containing nucleotide triphosphate hydrolases"/>
    <property type="match status" value="1"/>
</dbReference>
<dbReference type="Pfam" id="PF13191">
    <property type="entry name" value="AAA_16"/>
    <property type="match status" value="1"/>
</dbReference>
<evidence type="ECO:0000313" key="2">
    <source>
        <dbReference type="EMBL" id="QTE30354.1"/>
    </source>
</evidence>
<dbReference type="Proteomes" id="UP000663937">
    <property type="component" value="Chromosome"/>
</dbReference>
<keyword evidence="3" id="KW-1185">Reference proteome</keyword>
<dbReference type="EMBL" id="CP071868">
    <property type="protein sequence ID" value="QTE30354.1"/>
    <property type="molecule type" value="Genomic_DNA"/>
</dbReference>
<accession>A0A8A4ZEM4</accession>
<dbReference type="PANTHER" id="PTHR34301">
    <property type="entry name" value="DNA-BINDING PROTEIN-RELATED"/>
    <property type="match status" value="1"/>
</dbReference>
<proteinExistence type="predicted"/>
<protein>
    <submittedName>
        <fullName evidence="2">AAA family ATPase</fullName>
    </submittedName>
</protein>
<dbReference type="InterPro" id="IPR041664">
    <property type="entry name" value="AAA_16"/>
</dbReference>
<reference evidence="2" key="1">
    <citation type="submission" date="2021-03" db="EMBL/GenBank/DDBJ databases">
        <title>Pengzhenrongella sicca gen. nov., sp. nov., a new member of suborder Micrococcineae isolated from High-Arctic tundra soil.</title>
        <authorList>
            <person name="Peng F."/>
        </authorList>
    </citation>
    <scope>NUCLEOTIDE SEQUENCE</scope>
    <source>
        <strain evidence="2">LRZ-2</strain>
    </source>
</reference>
<dbReference type="KEGG" id="psic:J4E96_04975"/>
<dbReference type="InterPro" id="IPR027417">
    <property type="entry name" value="P-loop_NTPase"/>
</dbReference>
<dbReference type="RefSeq" id="WP_227424681.1">
    <property type="nucleotide sequence ID" value="NZ_CP071868.1"/>
</dbReference>
<dbReference type="PANTHER" id="PTHR34301:SF8">
    <property type="entry name" value="ATPASE DOMAIN-CONTAINING PROTEIN"/>
    <property type="match status" value="1"/>
</dbReference>
<organism evidence="2 3">
    <name type="scientific">Pengzhenrongella sicca</name>
    <dbReference type="NCBI Taxonomy" id="2819238"/>
    <lineage>
        <taxon>Bacteria</taxon>
        <taxon>Bacillati</taxon>
        <taxon>Actinomycetota</taxon>
        <taxon>Actinomycetes</taxon>
        <taxon>Micrococcales</taxon>
        <taxon>Pengzhenrongella</taxon>
    </lineage>
</organism>
<sequence length="395" mass="42639">MDRSLNPYNPGAGLRPPALVGREAEIEAFDATVARTRLHMPNRGMVLSGLRGVGKTVLLNDLRGRAEQMGWFVAAIEGQRGEQGEDAVRRKLGRELLIAGRQLNRRGISKRLRTALGSITSFSVGVTGISLDVSAASGRADSGDLETDIGELVEDLAEALKEKGLAFALFIDEMQDLDQPTLSALLAAQHEAGQRERPFYIIGAGLPSLPAVLSEARSYAERLFDYRRIGALPNEVARKALREPAKKYGSDYEPGALDLLVDAAEGYPYFLQEYGRAIWDIAPNTPFTCDDAAAAVAYGLARLDEGFFRARWDRATPAERRLLHAMAQDDGAASNTTSVAERLGKKLSGIGPARAHLISKGLIYAPDHGMVAYTVPGMAPFIRRQHEAAASGKGA</sequence>
<evidence type="ECO:0000259" key="1">
    <source>
        <dbReference type="SMART" id="SM00382"/>
    </source>
</evidence>